<dbReference type="InterPro" id="IPR046346">
    <property type="entry name" value="Aminoacid_DH-like_N_sf"/>
</dbReference>
<name>A0ABV3R1K9_9HYPH</name>
<dbReference type="SUPFAM" id="SSF51735">
    <property type="entry name" value="NAD(P)-binding Rossmann-fold domains"/>
    <property type="match status" value="1"/>
</dbReference>
<dbReference type="SUPFAM" id="SSF53223">
    <property type="entry name" value="Aminoacid dehydrogenase-like, N-terminal domain"/>
    <property type="match status" value="1"/>
</dbReference>
<dbReference type="InterPro" id="IPR036291">
    <property type="entry name" value="NAD(P)-bd_dom_sf"/>
</dbReference>
<dbReference type="Proteomes" id="UP001556196">
    <property type="component" value="Unassembled WGS sequence"/>
</dbReference>
<evidence type="ECO:0000259" key="4">
    <source>
        <dbReference type="Pfam" id="PF08501"/>
    </source>
</evidence>
<evidence type="ECO:0000313" key="5">
    <source>
        <dbReference type="EMBL" id="MEW9807083.1"/>
    </source>
</evidence>
<evidence type="ECO:0000256" key="2">
    <source>
        <dbReference type="ARBA" id="ARBA00023002"/>
    </source>
</evidence>
<keyword evidence="6" id="KW-1185">Reference proteome</keyword>
<feature type="domain" description="Shikimate dehydrogenase substrate binding N-terminal" evidence="4">
    <location>
        <begin position="6"/>
        <end position="90"/>
    </location>
</feature>
<keyword evidence="3" id="KW-0057">Aromatic amino acid biosynthesis</keyword>
<gene>
    <name evidence="5" type="ORF">ABUE31_13910</name>
</gene>
<comment type="pathway">
    <text evidence="1">Metabolic intermediate biosynthesis; chorismate biosynthesis; chorismate from D-erythrose 4-phosphate and phosphoenolpyruvate: step 4/7.</text>
</comment>
<evidence type="ECO:0000256" key="1">
    <source>
        <dbReference type="ARBA" id="ARBA00004871"/>
    </source>
</evidence>
<dbReference type="Gene3D" id="3.40.50.10860">
    <property type="entry name" value="Leucine Dehydrogenase, chain A, domain 1"/>
    <property type="match status" value="1"/>
</dbReference>
<dbReference type="EMBL" id="JBFOCI010000004">
    <property type="protein sequence ID" value="MEW9807083.1"/>
    <property type="molecule type" value="Genomic_DNA"/>
</dbReference>
<dbReference type="NCBIfam" id="NF009201">
    <property type="entry name" value="PRK12549.1"/>
    <property type="match status" value="1"/>
</dbReference>
<sequence>MLRLGLIGDNIKPSRAPELHRQAGRLAGIEVSYDLLIPTETGLDFDRLFERCRAEGMRGLNITYPYKQRVVPKVRIDDPLVRRLGAINTVIFEDSGALGYNTDHSGFIAAYRAAFGAADPGRTVVLGAGGAGSAVAFGLIALGASDLTIIDSDIEKAEALALAIGDAAAVFVSPALDAASARADGIANCTPIGMAGRPGAPIDLALIGGQRWAFEAIYTPRQTAFSLAAAAAGLDVLDGYQLFIHQGIDAFRLFTGRGVEEDALRAVLGG</sequence>
<dbReference type="RefSeq" id="WP_367724244.1">
    <property type="nucleotide sequence ID" value="NZ_JBFOCI010000004.1"/>
</dbReference>
<dbReference type="Pfam" id="PF08501">
    <property type="entry name" value="Shikimate_dh_N"/>
    <property type="match status" value="1"/>
</dbReference>
<proteinExistence type="predicted"/>
<accession>A0ABV3R1K9</accession>
<keyword evidence="3" id="KW-0028">Amino-acid biosynthesis</keyword>
<evidence type="ECO:0000313" key="6">
    <source>
        <dbReference type="Proteomes" id="UP001556196"/>
    </source>
</evidence>
<organism evidence="5 6">
    <name type="scientific">Mesorhizobium marinum</name>
    <dbReference type="NCBI Taxonomy" id="3228790"/>
    <lineage>
        <taxon>Bacteria</taxon>
        <taxon>Pseudomonadati</taxon>
        <taxon>Pseudomonadota</taxon>
        <taxon>Alphaproteobacteria</taxon>
        <taxon>Hyphomicrobiales</taxon>
        <taxon>Phyllobacteriaceae</taxon>
        <taxon>Mesorhizobium</taxon>
    </lineage>
</organism>
<evidence type="ECO:0000256" key="3">
    <source>
        <dbReference type="ARBA" id="ARBA00023141"/>
    </source>
</evidence>
<dbReference type="PANTHER" id="PTHR21089:SF1">
    <property type="entry name" value="BIFUNCTIONAL 3-DEHYDROQUINATE DEHYDRATASE_SHIKIMATE DEHYDROGENASE, CHLOROPLASTIC"/>
    <property type="match status" value="1"/>
</dbReference>
<reference evidence="5 6" key="1">
    <citation type="submission" date="2024-06" db="EMBL/GenBank/DDBJ databases">
        <authorList>
            <person name="Tuo L."/>
        </authorList>
    </citation>
    <scope>NUCLEOTIDE SEQUENCE [LARGE SCALE GENOMIC DNA]</scope>
    <source>
        <strain evidence="5 6">ZMM04-5</strain>
    </source>
</reference>
<keyword evidence="2" id="KW-0560">Oxidoreductase</keyword>
<dbReference type="PANTHER" id="PTHR21089">
    <property type="entry name" value="SHIKIMATE DEHYDROGENASE"/>
    <property type="match status" value="1"/>
</dbReference>
<dbReference type="InterPro" id="IPR022893">
    <property type="entry name" value="Shikimate_DH_fam"/>
</dbReference>
<dbReference type="InterPro" id="IPR013708">
    <property type="entry name" value="Shikimate_DH-bd_N"/>
</dbReference>
<comment type="caution">
    <text evidence="5">The sequence shown here is derived from an EMBL/GenBank/DDBJ whole genome shotgun (WGS) entry which is preliminary data.</text>
</comment>
<dbReference type="Gene3D" id="3.40.50.720">
    <property type="entry name" value="NAD(P)-binding Rossmann-like Domain"/>
    <property type="match status" value="1"/>
</dbReference>
<protein>
    <submittedName>
        <fullName evidence="5">Shikimate dehydrogenase</fullName>
    </submittedName>
</protein>